<keyword evidence="4" id="KW-0472">Membrane</keyword>
<dbReference type="InterPro" id="IPR050469">
    <property type="entry name" value="Diguanylate_Cyclase"/>
</dbReference>
<evidence type="ECO:0000313" key="8">
    <source>
        <dbReference type="Proteomes" id="UP000294489"/>
    </source>
</evidence>
<dbReference type="CDD" id="cd06225">
    <property type="entry name" value="HAMP"/>
    <property type="match status" value="1"/>
</dbReference>
<dbReference type="OrthoDB" id="9812260at2"/>
<dbReference type="SUPFAM" id="SSF55073">
    <property type="entry name" value="Nucleotide cyclase"/>
    <property type="match status" value="1"/>
</dbReference>
<dbReference type="GO" id="GO:1902201">
    <property type="term" value="P:negative regulation of bacterial-type flagellum-dependent cell motility"/>
    <property type="evidence" value="ECO:0007669"/>
    <property type="project" value="TreeGrafter"/>
</dbReference>
<dbReference type="PROSITE" id="PS50887">
    <property type="entry name" value="GGDEF"/>
    <property type="match status" value="1"/>
</dbReference>
<dbReference type="PANTHER" id="PTHR45138">
    <property type="entry name" value="REGULATORY COMPONENTS OF SENSORY TRANSDUCTION SYSTEM"/>
    <property type="match status" value="1"/>
</dbReference>
<evidence type="ECO:0000256" key="2">
    <source>
        <dbReference type="ARBA" id="ARBA00012528"/>
    </source>
</evidence>
<dbReference type="NCBIfam" id="TIGR00254">
    <property type="entry name" value="GGDEF"/>
    <property type="match status" value="1"/>
</dbReference>
<evidence type="ECO:0000256" key="4">
    <source>
        <dbReference type="SAM" id="Phobius"/>
    </source>
</evidence>
<gene>
    <name evidence="7" type="ORF">DFO67_104103</name>
</gene>
<feature type="domain" description="HAMP" evidence="5">
    <location>
        <begin position="297"/>
        <end position="351"/>
    </location>
</feature>
<dbReference type="GO" id="GO:0007165">
    <property type="term" value="P:signal transduction"/>
    <property type="evidence" value="ECO:0007669"/>
    <property type="project" value="InterPro"/>
</dbReference>
<dbReference type="PANTHER" id="PTHR45138:SF9">
    <property type="entry name" value="DIGUANYLATE CYCLASE DGCM-RELATED"/>
    <property type="match status" value="1"/>
</dbReference>
<dbReference type="FunFam" id="3.30.70.270:FF:000001">
    <property type="entry name" value="Diguanylate cyclase domain protein"/>
    <property type="match status" value="1"/>
</dbReference>
<comment type="catalytic activity">
    <reaction evidence="3">
        <text>2 GTP = 3',3'-c-di-GMP + 2 diphosphate</text>
        <dbReference type="Rhea" id="RHEA:24898"/>
        <dbReference type="ChEBI" id="CHEBI:33019"/>
        <dbReference type="ChEBI" id="CHEBI:37565"/>
        <dbReference type="ChEBI" id="CHEBI:58805"/>
        <dbReference type="EC" id="2.7.7.65"/>
    </reaction>
</comment>
<keyword evidence="4" id="KW-0812">Transmembrane</keyword>
<comment type="cofactor">
    <cofactor evidence="1">
        <name>Mg(2+)</name>
        <dbReference type="ChEBI" id="CHEBI:18420"/>
    </cofactor>
</comment>
<keyword evidence="4" id="KW-1133">Transmembrane helix</keyword>
<sequence length="528" mass="58637">MKRALNSLRYRFFLALGVVLLMALLALGVIAKVLVIPALLAKEEEYASQELDRAERAINNELNHLSLLNNDWAVWDDSYDFMQGKSPDYLETNLAEGLVFKDANLRLIAFFNPDGSPYWLAGIDPGSGEYTSCSRLSDACQWTRQTVQALSTRIQNDTTHTRQTWLQASPERALVSLNPVLRSDGSGPIVGWMAMVRSMNESWFARLEESTGLPLKVRAIRDLTTAWFGTTIERIDAQSMLATRGIAALPQGYHLRLQATLPRQGFKASLETFRFALYWTIGLIIVVVSVVLILLERMILSPLRQFAAFTQQVQSGKAEEPPSALLRRRDEIGTLAREFQQLLELQRRQTSSLVELSHHDPLTGLANRRLFDQYLEETFQQALLCSQPLGLLMVDIDSFKRFNDHLGHPAGDVCLKTIADTMQRQFLRPNQLVARTGGEEFSIVLPGSSEAACARLAESLRQAIEALGLPHPASEVSPVVTVSVGVACSDTEQPRSPQELIDAADAALYAAKQAGRNRVSMEGEQATA</sequence>
<dbReference type="InterPro" id="IPR007892">
    <property type="entry name" value="CHASE4"/>
</dbReference>
<dbReference type="Gene3D" id="3.30.70.270">
    <property type="match status" value="1"/>
</dbReference>
<proteinExistence type="predicted"/>
<dbReference type="EMBL" id="SOEC01000004">
    <property type="protein sequence ID" value="TDX30844.1"/>
    <property type="molecule type" value="Genomic_DNA"/>
</dbReference>
<dbReference type="InterPro" id="IPR003660">
    <property type="entry name" value="HAMP_dom"/>
</dbReference>
<dbReference type="GO" id="GO:0052621">
    <property type="term" value="F:diguanylate cyclase activity"/>
    <property type="evidence" value="ECO:0007669"/>
    <property type="project" value="UniProtKB-EC"/>
</dbReference>
<dbReference type="AlphaFoldDB" id="A0A4R8FVJ7"/>
<reference evidence="7 8" key="1">
    <citation type="submission" date="2019-03" db="EMBL/GenBank/DDBJ databases">
        <title>Freshwater and sediment microbial communities from various areas in North America, analyzing microbe dynamics in response to fracking.</title>
        <authorList>
            <person name="Lamendella R."/>
        </authorList>
    </citation>
    <scope>NUCLEOTIDE SEQUENCE [LARGE SCALE GENOMIC DNA]</scope>
    <source>
        <strain evidence="7 8">6_TX</strain>
    </source>
</reference>
<comment type="caution">
    <text evidence="7">The sequence shown here is derived from an EMBL/GenBank/DDBJ whole genome shotgun (WGS) entry which is preliminary data.</text>
</comment>
<evidence type="ECO:0000259" key="6">
    <source>
        <dbReference type="PROSITE" id="PS50887"/>
    </source>
</evidence>
<evidence type="ECO:0000259" key="5">
    <source>
        <dbReference type="PROSITE" id="PS50885"/>
    </source>
</evidence>
<dbReference type="PROSITE" id="PS50885">
    <property type="entry name" value="HAMP"/>
    <property type="match status" value="1"/>
</dbReference>
<dbReference type="Pfam" id="PF00990">
    <property type="entry name" value="GGDEF"/>
    <property type="match status" value="1"/>
</dbReference>
<dbReference type="RefSeq" id="WP_134016944.1">
    <property type="nucleotide sequence ID" value="NZ_SOEC01000004.1"/>
</dbReference>
<feature type="transmembrane region" description="Helical" evidence="4">
    <location>
        <begin position="276"/>
        <end position="295"/>
    </location>
</feature>
<dbReference type="Gene3D" id="6.10.340.10">
    <property type="match status" value="1"/>
</dbReference>
<accession>A0A4R8FVJ7</accession>
<feature type="domain" description="GGDEF" evidence="6">
    <location>
        <begin position="387"/>
        <end position="524"/>
    </location>
</feature>
<evidence type="ECO:0000256" key="3">
    <source>
        <dbReference type="ARBA" id="ARBA00034247"/>
    </source>
</evidence>
<dbReference type="Proteomes" id="UP000294489">
    <property type="component" value="Unassembled WGS sequence"/>
</dbReference>
<dbReference type="EC" id="2.7.7.65" evidence="2"/>
<protein>
    <recommendedName>
        <fullName evidence="2">diguanylate cyclase</fullName>
        <ecNumber evidence="2">2.7.7.65</ecNumber>
    </recommendedName>
</protein>
<evidence type="ECO:0000256" key="1">
    <source>
        <dbReference type="ARBA" id="ARBA00001946"/>
    </source>
</evidence>
<name>A0A4R8FVJ7_9GAMM</name>
<dbReference type="SUPFAM" id="SSF158472">
    <property type="entry name" value="HAMP domain-like"/>
    <property type="match status" value="1"/>
</dbReference>
<evidence type="ECO:0000313" key="7">
    <source>
        <dbReference type="EMBL" id="TDX30844.1"/>
    </source>
</evidence>
<dbReference type="GO" id="GO:0043709">
    <property type="term" value="P:cell adhesion involved in single-species biofilm formation"/>
    <property type="evidence" value="ECO:0007669"/>
    <property type="project" value="TreeGrafter"/>
</dbReference>
<dbReference type="CDD" id="cd01949">
    <property type="entry name" value="GGDEF"/>
    <property type="match status" value="1"/>
</dbReference>
<organism evidence="7 8">
    <name type="scientific">Modicisalibacter xianhensis</name>
    <dbReference type="NCBI Taxonomy" id="442341"/>
    <lineage>
        <taxon>Bacteria</taxon>
        <taxon>Pseudomonadati</taxon>
        <taxon>Pseudomonadota</taxon>
        <taxon>Gammaproteobacteria</taxon>
        <taxon>Oceanospirillales</taxon>
        <taxon>Halomonadaceae</taxon>
        <taxon>Modicisalibacter</taxon>
    </lineage>
</organism>
<dbReference type="InterPro" id="IPR043128">
    <property type="entry name" value="Rev_trsase/Diguanyl_cyclase"/>
</dbReference>
<dbReference type="InterPro" id="IPR029787">
    <property type="entry name" value="Nucleotide_cyclase"/>
</dbReference>
<dbReference type="InterPro" id="IPR000160">
    <property type="entry name" value="GGDEF_dom"/>
</dbReference>
<dbReference type="SMART" id="SM00267">
    <property type="entry name" value="GGDEF"/>
    <property type="match status" value="1"/>
</dbReference>
<dbReference type="Pfam" id="PF05228">
    <property type="entry name" value="CHASE4"/>
    <property type="match status" value="1"/>
</dbReference>
<dbReference type="GO" id="GO:0005886">
    <property type="term" value="C:plasma membrane"/>
    <property type="evidence" value="ECO:0007669"/>
    <property type="project" value="TreeGrafter"/>
</dbReference>